<dbReference type="Pfam" id="PF01752">
    <property type="entry name" value="Peptidase_M9"/>
    <property type="match status" value="1"/>
</dbReference>
<dbReference type="RefSeq" id="WP_053602246.1">
    <property type="nucleotide sequence ID" value="NZ_JAFDST010000006.1"/>
</dbReference>
<gene>
    <name evidence="1" type="ORF">JOC74_004113</name>
</gene>
<protein>
    <submittedName>
        <fullName evidence="1">Uncharacterized protein</fullName>
    </submittedName>
</protein>
<reference evidence="1 2" key="1">
    <citation type="submission" date="2021-01" db="EMBL/GenBank/DDBJ databases">
        <title>Genomic Encyclopedia of Type Strains, Phase IV (KMG-IV): sequencing the most valuable type-strain genomes for metagenomic binning, comparative biology and taxonomic classification.</title>
        <authorList>
            <person name="Goeker M."/>
        </authorList>
    </citation>
    <scope>NUCLEOTIDE SEQUENCE [LARGE SCALE GENOMIC DNA]</scope>
    <source>
        <strain evidence="1 2">DSM 103394</strain>
    </source>
</reference>
<name>A0ABS4D1W3_9BACI</name>
<accession>A0ABS4D1W3</accession>
<evidence type="ECO:0000313" key="2">
    <source>
        <dbReference type="Proteomes" id="UP000674416"/>
    </source>
</evidence>
<comment type="caution">
    <text evidence="1">The sequence shown here is derived from an EMBL/GenBank/DDBJ whole genome shotgun (WGS) entry which is preliminary data.</text>
</comment>
<evidence type="ECO:0000313" key="1">
    <source>
        <dbReference type="EMBL" id="MBP1083585.1"/>
    </source>
</evidence>
<dbReference type="EMBL" id="JAFDST010000006">
    <property type="protein sequence ID" value="MBP1083585.1"/>
    <property type="molecule type" value="Genomic_DNA"/>
</dbReference>
<organism evidence="1 2">
    <name type="scientific">Bacillus capparidis</name>
    <dbReference type="NCBI Taxonomy" id="1840411"/>
    <lineage>
        <taxon>Bacteria</taxon>
        <taxon>Bacillati</taxon>
        <taxon>Bacillota</taxon>
        <taxon>Bacilli</taxon>
        <taxon>Bacillales</taxon>
        <taxon>Bacillaceae</taxon>
        <taxon>Bacillus</taxon>
    </lineage>
</organism>
<keyword evidence="2" id="KW-1185">Reference proteome</keyword>
<dbReference type="InterPro" id="IPR002169">
    <property type="entry name" value="Peptidase_M9A/M9B"/>
</dbReference>
<dbReference type="Proteomes" id="UP000674416">
    <property type="component" value="Unassembled WGS sequence"/>
</dbReference>
<sequence length="308" mass="36161">MEKFLKVTAVIILLTGAVLHIILASLPILLAAFTDEGALVNETISFLEESYTEEEIKESLDMIPYQHVNVYYSEEEEDILPLTEETLDYAIEVNRNLLDYHPPEDDTLDLIFFENRGQMERFSNLRDISGFYSEQNQLIGLLPEEKEKLASEEEFSVYLYQRILIHEYTHYALHQKLREINVDPEEMPLWFHEGVAEWIANYEIELEPMDLSPVPFEKLMTDEDWQNSRFDYSTDIYLQSYYMINELVESFGEDILLSIINETRTNGDFNKAFQEATNESLKDFEKLFIQEYSTEEKTAQEMNLDAVS</sequence>
<proteinExistence type="predicted"/>